<name>A0A9N8ZQF6_9GLOM</name>
<evidence type="ECO:0000256" key="1">
    <source>
        <dbReference type="SAM" id="MobiDB-lite"/>
    </source>
</evidence>
<sequence length="651" mass="73261">MTLREINSIQLKKGQKATRFDTGTSKHKKVEPIVVRKIIGYVLIFIIQWTPSMIYVFGGIGNMIQYIINEGWRNDPNSDINDDDLSIVVVNNPSTNDLNSPSSAPTISLPLHHSKIKVDELITIKIDPKQRSITPDSQSDYSSSPTIAPSISSKVDALKNQRKDDALMKQQREIVQRDISASSSSQSDHSHIMNELDKIIVKHNDDVIRHGGIMARQNKCLFPSPSQILPGIHEFEFEVDLPGHLPASFKGTRGKIEYWCYVTIARPMFHADISIKKPVIIQRSLIPNDILTSPTAIQGHLTTFTEGILDDKVQYSINAPIMAFREGGLVSVQLVLKPLNSDIIVKSVEYGLKELVHYHKSGADDGVHDITATIKEDRFPLGKKSITLNNSHSSSTPQNDSDPIQIDFRLCPRVNCDIGSLLINVSHQLSFFIEIEISEHISFEVNNKYIDQYINRFRFSTASCLSNVSSYTDSEIRNSYSLNGPRTQSLPAPSIQPLSRSAPSNHDFSNPFNNLTHSNSNFIQLPHSDLNFIQQQSRNTSTIPYPDFNFQQSRHTSTTTYPDLNFRQSQNFEYSGQLSLEIPLIITTKSNYNSHSNRTSIRCMSLRSNAGNHLSGIHDFESSPPYSMFEEPPSYMYATLVPPPPRYNDSQ</sequence>
<feature type="domain" description="Arrestin-like N-terminal" evidence="3">
    <location>
        <begin position="225"/>
        <end position="277"/>
    </location>
</feature>
<dbReference type="EMBL" id="CAJVPZ010001955">
    <property type="protein sequence ID" value="CAG8503441.1"/>
    <property type="molecule type" value="Genomic_DNA"/>
</dbReference>
<protein>
    <submittedName>
        <fullName evidence="4">15206_t:CDS:1</fullName>
    </submittedName>
</protein>
<dbReference type="Gene3D" id="2.60.40.640">
    <property type="match status" value="1"/>
</dbReference>
<dbReference type="InterPro" id="IPR011021">
    <property type="entry name" value="Arrestin-like_N"/>
</dbReference>
<reference evidence="4" key="1">
    <citation type="submission" date="2021-06" db="EMBL/GenBank/DDBJ databases">
        <authorList>
            <person name="Kallberg Y."/>
            <person name="Tangrot J."/>
            <person name="Rosling A."/>
        </authorList>
    </citation>
    <scope>NUCLEOTIDE SEQUENCE</scope>
    <source>
        <strain evidence="4">IN212</strain>
    </source>
</reference>
<organism evidence="4 5">
    <name type="scientific">Racocetra fulgida</name>
    <dbReference type="NCBI Taxonomy" id="60492"/>
    <lineage>
        <taxon>Eukaryota</taxon>
        <taxon>Fungi</taxon>
        <taxon>Fungi incertae sedis</taxon>
        <taxon>Mucoromycota</taxon>
        <taxon>Glomeromycotina</taxon>
        <taxon>Glomeromycetes</taxon>
        <taxon>Diversisporales</taxon>
        <taxon>Gigasporaceae</taxon>
        <taxon>Racocetra</taxon>
    </lineage>
</organism>
<evidence type="ECO:0000256" key="2">
    <source>
        <dbReference type="SAM" id="Phobius"/>
    </source>
</evidence>
<dbReference type="AlphaFoldDB" id="A0A9N8ZQF6"/>
<accession>A0A9N8ZQF6</accession>
<comment type="caution">
    <text evidence="4">The sequence shown here is derived from an EMBL/GenBank/DDBJ whole genome shotgun (WGS) entry which is preliminary data.</text>
</comment>
<keyword evidence="2" id="KW-1133">Transmembrane helix</keyword>
<feature type="transmembrane region" description="Helical" evidence="2">
    <location>
        <begin position="38"/>
        <end position="58"/>
    </location>
</feature>
<dbReference type="SUPFAM" id="SSF81296">
    <property type="entry name" value="E set domains"/>
    <property type="match status" value="1"/>
</dbReference>
<gene>
    <name evidence="4" type="ORF">RFULGI_LOCUS2546</name>
</gene>
<feature type="region of interest" description="Disordered" evidence="1">
    <location>
        <begin position="479"/>
        <end position="503"/>
    </location>
</feature>
<keyword evidence="2" id="KW-0472">Membrane</keyword>
<proteinExistence type="predicted"/>
<keyword evidence="5" id="KW-1185">Reference proteome</keyword>
<evidence type="ECO:0000313" key="4">
    <source>
        <dbReference type="EMBL" id="CAG8503441.1"/>
    </source>
</evidence>
<dbReference type="Pfam" id="PF00339">
    <property type="entry name" value="Arrestin_N"/>
    <property type="match status" value="1"/>
</dbReference>
<keyword evidence="2" id="KW-0812">Transmembrane</keyword>
<dbReference type="InterPro" id="IPR014752">
    <property type="entry name" value="Arrestin-like_C"/>
</dbReference>
<feature type="compositionally biased region" description="Polar residues" evidence="1">
    <location>
        <begin position="131"/>
        <end position="141"/>
    </location>
</feature>
<dbReference type="OrthoDB" id="2333384at2759"/>
<dbReference type="InterPro" id="IPR014756">
    <property type="entry name" value="Ig_E-set"/>
</dbReference>
<dbReference type="Proteomes" id="UP000789396">
    <property type="component" value="Unassembled WGS sequence"/>
</dbReference>
<evidence type="ECO:0000259" key="3">
    <source>
        <dbReference type="Pfam" id="PF00339"/>
    </source>
</evidence>
<evidence type="ECO:0000313" key="5">
    <source>
        <dbReference type="Proteomes" id="UP000789396"/>
    </source>
</evidence>
<feature type="region of interest" description="Disordered" evidence="1">
    <location>
        <begin position="129"/>
        <end position="148"/>
    </location>
</feature>